<dbReference type="SUPFAM" id="SSF49464">
    <property type="entry name" value="Carboxypeptidase regulatory domain-like"/>
    <property type="match status" value="1"/>
</dbReference>
<dbReference type="Proteomes" id="UP000633278">
    <property type="component" value="Unassembled WGS sequence"/>
</dbReference>
<dbReference type="RefSeq" id="WP_188597644.1">
    <property type="nucleotide sequence ID" value="NZ_BMJW01000001.1"/>
</dbReference>
<evidence type="ECO:0000313" key="3">
    <source>
        <dbReference type="Proteomes" id="UP000633278"/>
    </source>
</evidence>
<sequence>MSAIKHFILFLFLISSSILIAQNKSYRIEGIIVDKTDKTPLESATVYLQGIKDSTVISYTTANAKGDFSLTGKTKEEEIFLYVSFIGYKNYSKKISHTDKLIQLDTLFLESADNLLNEVVIKSNAPILVKKDTIEFNPNSFQTKKDATVEDFLKKLPGVEVSTEGAITINGVSVDKILVNGKPFFGDDPKIALENLTKDMINKIQVTDTKTKSEAFTGEAGEKTNKTINITIKKEHNRGLFGRVSAGKGTQNRQNYNTNVNLFDNISNLSFIASGNNRNQKELSNGLKNNSSNNRVGANFSTKYKKLVDFQGSYSLNTSDSERGSIIDRENILPDFHYFSKIQSNSGNESKRHRMGIDTDFHFGKNILLTFNPTFNFNNSTNHSTREEISTDENGALINSSNASNRSNSESKNVNTRITMTKKIGTDGGYLRIRFTNTINQSDGDNFTNSETRIFGNNPSNIDRNQLSKNKTESNSINTNISYRLPLLSKKLFLNLGYGYSQSKNKNERNTYDFDAITDEFNQFNTDLSTQADTYNKSNWSNVQITYRLNKWYTKIAATYRMTSRENNDFLRPQYNLKDNFNALDYNANIRYNPSKKSNISLSYNLRNSNPSLSQLNPFQDISNPLNIVSGNPDLATAKNHSFRLNFNSYNTQKKTSFYSNASFNFQENRVVSKTSILDDFVRYTSYTNVNGNFQVSAYTGFNKTYKFNTNTTLRYNINLSTNYNKSINYSNGNLYNSKNTSLSPNFGITFTWKDVIDISPRYRVSMNTTTFDLASFTDKDFVNHSASLRTRVKYPEKLEWSNNISYLYNSAITGDLPKATWTWDTTISYSILKDQGLISLTARDLLNQNNNINRTATDNYIQYSQSPTNTQNITLSFRWKFNSRKKNKA</sequence>
<dbReference type="InterPro" id="IPR008969">
    <property type="entry name" value="CarboxyPept-like_regulatory"/>
</dbReference>
<dbReference type="InterPro" id="IPR041700">
    <property type="entry name" value="OMP_b-brl_3"/>
</dbReference>
<dbReference type="EMBL" id="BMJW01000001">
    <property type="protein sequence ID" value="GGG91061.1"/>
    <property type="molecule type" value="Genomic_DNA"/>
</dbReference>
<accession>A0A917HUF8</accession>
<dbReference type="Gene3D" id="2.60.40.1120">
    <property type="entry name" value="Carboxypeptidase-like, regulatory domain"/>
    <property type="match status" value="1"/>
</dbReference>
<evidence type="ECO:0000259" key="1">
    <source>
        <dbReference type="Pfam" id="PF14905"/>
    </source>
</evidence>
<evidence type="ECO:0000313" key="2">
    <source>
        <dbReference type="EMBL" id="GGG91061.1"/>
    </source>
</evidence>
<reference evidence="2" key="2">
    <citation type="submission" date="2020-09" db="EMBL/GenBank/DDBJ databases">
        <authorList>
            <person name="Sun Q."/>
            <person name="Zhou Y."/>
        </authorList>
    </citation>
    <scope>NUCLEOTIDE SEQUENCE</scope>
    <source>
        <strain evidence="2">CGMCC 1.15763</strain>
    </source>
</reference>
<dbReference type="SUPFAM" id="SSF56935">
    <property type="entry name" value="Porins"/>
    <property type="match status" value="1"/>
</dbReference>
<dbReference type="Pfam" id="PF14905">
    <property type="entry name" value="OMP_b-brl_3"/>
    <property type="match status" value="1"/>
</dbReference>
<organism evidence="2 3">
    <name type="scientific">Polaribacter pacificus</name>
    <dbReference type="NCBI Taxonomy" id="1775173"/>
    <lineage>
        <taxon>Bacteria</taxon>
        <taxon>Pseudomonadati</taxon>
        <taxon>Bacteroidota</taxon>
        <taxon>Flavobacteriia</taxon>
        <taxon>Flavobacteriales</taxon>
        <taxon>Flavobacteriaceae</taxon>
    </lineage>
</organism>
<dbReference type="AlphaFoldDB" id="A0A917HUF8"/>
<keyword evidence="3" id="KW-1185">Reference proteome</keyword>
<reference evidence="2" key="1">
    <citation type="journal article" date="2014" name="Int. J. Syst. Evol. Microbiol.">
        <title>Complete genome sequence of Corynebacterium casei LMG S-19264T (=DSM 44701T), isolated from a smear-ripened cheese.</title>
        <authorList>
            <consortium name="US DOE Joint Genome Institute (JGI-PGF)"/>
            <person name="Walter F."/>
            <person name="Albersmeier A."/>
            <person name="Kalinowski J."/>
            <person name="Ruckert C."/>
        </authorList>
    </citation>
    <scope>NUCLEOTIDE SEQUENCE</scope>
    <source>
        <strain evidence="2">CGMCC 1.15763</strain>
    </source>
</reference>
<feature type="domain" description="Outer membrane protein beta-barrel" evidence="1">
    <location>
        <begin position="423"/>
        <end position="771"/>
    </location>
</feature>
<gene>
    <name evidence="2" type="ORF">GCM10011416_04500</name>
</gene>
<proteinExistence type="predicted"/>
<comment type="caution">
    <text evidence="2">The sequence shown here is derived from an EMBL/GenBank/DDBJ whole genome shotgun (WGS) entry which is preliminary data.</text>
</comment>
<name>A0A917HUF8_9FLAO</name>
<protein>
    <recommendedName>
        <fullName evidence="1">Outer membrane protein beta-barrel domain-containing protein</fullName>
    </recommendedName>
</protein>
<dbReference type="Pfam" id="PF13715">
    <property type="entry name" value="CarbopepD_reg_2"/>
    <property type="match status" value="1"/>
</dbReference>